<dbReference type="GO" id="GO:0004869">
    <property type="term" value="F:cysteine-type endopeptidase inhibitor activity"/>
    <property type="evidence" value="ECO:0007669"/>
    <property type="project" value="UniProtKB-KW"/>
</dbReference>
<evidence type="ECO:0000256" key="3">
    <source>
        <dbReference type="ARBA" id="ARBA00022704"/>
    </source>
</evidence>
<comment type="similarity">
    <text evidence="1">Belongs to the cystatin family.</text>
</comment>
<protein>
    <recommendedName>
        <fullName evidence="5">Cystatin domain-containing protein</fullName>
    </recommendedName>
</protein>
<evidence type="ECO:0000256" key="4">
    <source>
        <dbReference type="SAM" id="SignalP"/>
    </source>
</evidence>
<evidence type="ECO:0000259" key="5">
    <source>
        <dbReference type="SMART" id="SM00043"/>
    </source>
</evidence>
<dbReference type="CDD" id="cd00042">
    <property type="entry name" value="CY"/>
    <property type="match status" value="1"/>
</dbReference>
<dbReference type="PANTHER" id="PTHR46186">
    <property type="entry name" value="CYSTATIN"/>
    <property type="match status" value="1"/>
</dbReference>
<evidence type="ECO:0000313" key="6">
    <source>
        <dbReference type="EMBL" id="CAB3398651.1"/>
    </source>
</evidence>
<dbReference type="Pfam" id="PF00031">
    <property type="entry name" value="Cystatin"/>
    <property type="match status" value="1"/>
</dbReference>
<dbReference type="OrthoDB" id="110606at2759"/>
<dbReference type="InterPro" id="IPR000010">
    <property type="entry name" value="Cystatin_dom"/>
</dbReference>
<organism evidence="6 7">
    <name type="scientific">Caenorhabditis bovis</name>
    <dbReference type="NCBI Taxonomy" id="2654633"/>
    <lineage>
        <taxon>Eukaryota</taxon>
        <taxon>Metazoa</taxon>
        <taxon>Ecdysozoa</taxon>
        <taxon>Nematoda</taxon>
        <taxon>Chromadorea</taxon>
        <taxon>Rhabditida</taxon>
        <taxon>Rhabditina</taxon>
        <taxon>Rhabditomorpha</taxon>
        <taxon>Rhabditoidea</taxon>
        <taxon>Rhabditidae</taxon>
        <taxon>Peloderinae</taxon>
        <taxon>Caenorhabditis</taxon>
    </lineage>
</organism>
<dbReference type="Proteomes" id="UP000494206">
    <property type="component" value="Unassembled WGS sequence"/>
</dbReference>
<evidence type="ECO:0000256" key="1">
    <source>
        <dbReference type="ARBA" id="ARBA00009403"/>
    </source>
</evidence>
<dbReference type="GO" id="GO:0031982">
    <property type="term" value="C:vesicle"/>
    <property type="evidence" value="ECO:0007669"/>
    <property type="project" value="TreeGrafter"/>
</dbReference>
<evidence type="ECO:0000313" key="7">
    <source>
        <dbReference type="Proteomes" id="UP000494206"/>
    </source>
</evidence>
<feature type="domain" description="Cystatin" evidence="5">
    <location>
        <begin position="18"/>
        <end position="125"/>
    </location>
</feature>
<dbReference type="AlphaFoldDB" id="A0A8S1ED97"/>
<dbReference type="InterPro" id="IPR046350">
    <property type="entry name" value="Cystatin_sf"/>
</dbReference>
<reference evidence="6 7" key="1">
    <citation type="submission" date="2020-04" db="EMBL/GenBank/DDBJ databases">
        <authorList>
            <person name="Laetsch R D."/>
            <person name="Stevens L."/>
            <person name="Kumar S."/>
            <person name="Blaxter L. M."/>
        </authorList>
    </citation>
    <scope>NUCLEOTIDE SEQUENCE [LARGE SCALE GENOMIC DNA]</scope>
</reference>
<feature type="chain" id="PRO_5035779100" description="Cystatin domain-containing protein" evidence="4">
    <location>
        <begin position="17"/>
        <end position="128"/>
    </location>
</feature>
<dbReference type="GO" id="GO:0005737">
    <property type="term" value="C:cytoplasm"/>
    <property type="evidence" value="ECO:0007669"/>
    <property type="project" value="TreeGrafter"/>
</dbReference>
<keyword evidence="2" id="KW-0646">Protease inhibitor</keyword>
<keyword evidence="4" id="KW-0732">Signal</keyword>
<accession>A0A8S1ED97</accession>
<proteinExistence type="inferred from homology"/>
<evidence type="ECO:0000256" key="2">
    <source>
        <dbReference type="ARBA" id="ARBA00022690"/>
    </source>
</evidence>
<dbReference type="InterPro" id="IPR018073">
    <property type="entry name" value="Prot_inh_cystat_CS"/>
</dbReference>
<dbReference type="Gene3D" id="3.10.450.10">
    <property type="match status" value="1"/>
</dbReference>
<dbReference type="PROSITE" id="PS00287">
    <property type="entry name" value="CYSTATIN"/>
    <property type="match status" value="1"/>
</dbReference>
<comment type="caution">
    <text evidence="6">The sequence shown here is derived from an EMBL/GenBank/DDBJ whole genome shotgun (WGS) entry which is preliminary data.</text>
</comment>
<name>A0A8S1ED97_9PELO</name>
<dbReference type="PANTHER" id="PTHR46186:SF2">
    <property type="entry name" value="CYSTATIN"/>
    <property type="match status" value="1"/>
</dbReference>
<feature type="signal peptide" evidence="4">
    <location>
        <begin position="1"/>
        <end position="16"/>
    </location>
</feature>
<dbReference type="GO" id="GO:0005615">
    <property type="term" value="C:extracellular space"/>
    <property type="evidence" value="ECO:0007669"/>
    <property type="project" value="TreeGrafter"/>
</dbReference>
<dbReference type="EMBL" id="CADEPM010000001">
    <property type="protein sequence ID" value="CAB3398651.1"/>
    <property type="molecule type" value="Genomic_DNA"/>
</dbReference>
<keyword evidence="7" id="KW-1185">Reference proteome</keyword>
<gene>
    <name evidence="6" type="ORF">CBOVIS_LOCUS1902</name>
</gene>
<sequence length="128" mass="14270">MFKLFVFVLIVDLTIAAGIPGGPIATNPDDEEIQNIAWKATPNVNAEINENYYYVPVKVTSATSQVVSGIMYRLKVIYGQSDCLRSENLDRNQCAYNGNGNTVVYDVSLWSQPWTNFEQITVAKEATQ</sequence>
<dbReference type="SMART" id="SM00043">
    <property type="entry name" value="CY"/>
    <property type="match status" value="1"/>
</dbReference>
<dbReference type="SUPFAM" id="SSF54403">
    <property type="entry name" value="Cystatin/monellin"/>
    <property type="match status" value="1"/>
</dbReference>
<keyword evidence="3" id="KW-0789">Thiol protease inhibitor</keyword>